<dbReference type="AlphaFoldDB" id="A0A399SZB6"/>
<gene>
    <name evidence="2" type="ORF">D1614_08205</name>
</gene>
<feature type="chain" id="PRO_5017425177" description="DUF3575 domain-containing protein" evidence="1">
    <location>
        <begin position="19"/>
        <end position="273"/>
    </location>
</feature>
<evidence type="ECO:0008006" key="4">
    <source>
        <dbReference type="Google" id="ProtNLM"/>
    </source>
</evidence>
<proteinExistence type="predicted"/>
<protein>
    <recommendedName>
        <fullName evidence="4">DUF3575 domain-containing protein</fullName>
    </recommendedName>
</protein>
<sequence>MKALLTGIFLIVLFAASAQDKIIKKNSEVINCKVSEVGTDEVKYYYQESPKLVFGIDKALVERIEFGTGEVITIDSNSFNDPEYYATQGKQALKINFLSPLFGTTELVYEKSVKPGKSWEVALGIVGLGNDIQEIDPVGVYGKFAWKFMRNPDYYQYRMHYSHILKGAYFAPEIALRYMKYDGEGYDYYLDEQGYSHSRYTGEREQKTTVALMLKFGKQWVFDNSFLVDTYVGVGYGFGADDYSGLPYGFIVAPEEFPIALTSGIRIGWVFGK</sequence>
<keyword evidence="3" id="KW-1185">Reference proteome</keyword>
<accession>A0A399SZB6</accession>
<dbReference type="Proteomes" id="UP000265926">
    <property type="component" value="Unassembled WGS sequence"/>
</dbReference>
<dbReference type="OrthoDB" id="1007476at2"/>
<dbReference type="RefSeq" id="WP_119437396.1">
    <property type="nucleotide sequence ID" value="NZ_QWGR01000003.1"/>
</dbReference>
<reference evidence="2 3" key="1">
    <citation type="submission" date="2018-08" db="EMBL/GenBank/DDBJ databases">
        <title>Pallidiluteibacterium maritimus gen. nov., sp. nov., isolated from coastal sediment.</title>
        <authorList>
            <person name="Zhou L.Y."/>
        </authorList>
    </citation>
    <scope>NUCLEOTIDE SEQUENCE [LARGE SCALE GENOMIC DNA]</scope>
    <source>
        <strain evidence="2 3">XSD2</strain>
    </source>
</reference>
<name>A0A399SZB6_9BACT</name>
<organism evidence="2 3">
    <name type="scientific">Maribellus luteus</name>
    <dbReference type="NCBI Taxonomy" id="2305463"/>
    <lineage>
        <taxon>Bacteria</taxon>
        <taxon>Pseudomonadati</taxon>
        <taxon>Bacteroidota</taxon>
        <taxon>Bacteroidia</taxon>
        <taxon>Marinilabiliales</taxon>
        <taxon>Prolixibacteraceae</taxon>
        <taxon>Maribellus</taxon>
    </lineage>
</organism>
<comment type="caution">
    <text evidence="2">The sequence shown here is derived from an EMBL/GenBank/DDBJ whole genome shotgun (WGS) entry which is preliminary data.</text>
</comment>
<dbReference type="EMBL" id="QWGR01000003">
    <property type="protein sequence ID" value="RIJ49510.1"/>
    <property type="molecule type" value="Genomic_DNA"/>
</dbReference>
<evidence type="ECO:0000313" key="2">
    <source>
        <dbReference type="EMBL" id="RIJ49510.1"/>
    </source>
</evidence>
<evidence type="ECO:0000313" key="3">
    <source>
        <dbReference type="Proteomes" id="UP000265926"/>
    </source>
</evidence>
<keyword evidence="1" id="KW-0732">Signal</keyword>
<evidence type="ECO:0000256" key="1">
    <source>
        <dbReference type="SAM" id="SignalP"/>
    </source>
</evidence>
<feature type="signal peptide" evidence="1">
    <location>
        <begin position="1"/>
        <end position="18"/>
    </location>
</feature>